<proteinExistence type="predicted"/>
<evidence type="ECO:0000313" key="1">
    <source>
        <dbReference type="EMBL" id="RIX30453.1"/>
    </source>
</evidence>
<gene>
    <name evidence="1" type="ORF">D1781_03220</name>
</gene>
<sequence>MAKFGRFARRLDRGLLPFMGPAQIGAGHPEEPYQRPADAACPVCHRPMTAHRIERNPDPARATRLVCPTDD</sequence>
<reference evidence="2" key="1">
    <citation type="submission" date="2018-09" db="EMBL/GenBank/DDBJ databases">
        <authorList>
            <person name="Kim I."/>
        </authorList>
    </citation>
    <scope>NUCLEOTIDE SEQUENCE [LARGE SCALE GENOMIC DNA]</scope>
    <source>
        <strain evidence="2">DD4a</strain>
    </source>
</reference>
<comment type="caution">
    <text evidence="1">The sequence shown here is derived from an EMBL/GenBank/DDBJ whole genome shotgun (WGS) entry which is preliminary data.</text>
</comment>
<protein>
    <submittedName>
        <fullName evidence="1">Uncharacterized protein</fullName>
    </submittedName>
</protein>
<name>A0A3A1U255_9MICO</name>
<organism evidence="1 2">
    <name type="scientific">Amnibacterium setariae</name>
    <dbReference type="NCBI Taxonomy" id="2306585"/>
    <lineage>
        <taxon>Bacteria</taxon>
        <taxon>Bacillati</taxon>
        <taxon>Actinomycetota</taxon>
        <taxon>Actinomycetes</taxon>
        <taxon>Micrococcales</taxon>
        <taxon>Microbacteriaceae</taxon>
        <taxon>Amnibacterium</taxon>
    </lineage>
</organism>
<keyword evidence="2" id="KW-1185">Reference proteome</keyword>
<dbReference type="AlphaFoldDB" id="A0A3A1U255"/>
<dbReference type="RefSeq" id="WP_119480814.1">
    <property type="nucleotide sequence ID" value="NZ_QXTG01000001.1"/>
</dbReference>
<dbReference type="Proteomes" id="UP000265742">
    <property type="component" value="Unassembled WGS sequence"/>
</dbReference>
<dbReference type="EMBL" id="QXTG01000001">
    <property type="protein sequence ID" value="RIX30453.1"/>
    <property type="molecule type" value="Genomic_DNA"/>
</dbReference>
<dbReference type="OrthoDB" id="4981253at2"/>
<accession>A0A3A1U255</accession>
<evidence type="ECO:0000313" key="2">
    <source>
        <dbReference type="Proteomes" id="UP000265742"/>
    </source>
</evidence>